<evidence type="ECO:0000313" key="4">
    <source>
        <dbReference type="WBParaSite" id="GPUH_0000517101-mRNA-1"/>
    </source>
</evidence>
<dbReference type="Proteomes" id="UP000271098">
    <property type="component" value="Unassembled WGS sequence"/>
</dbReference>
<proteinExistence type="predicted"/>
<reference evidence="2 3" key="2">
    <citation type="submission" date="2018-11" db="EMBL/GenBank/DDBJ databases">
        <authorList>
            <consortium name="Pathogen Informatics"/>
        </authorList>
    </citation>
    <scope>NUCLEOTIDE SEQUENCE [LARGE SCALE GENOMIC DNA]</scope>
</reference>
<gene>
    <name evidence="2" type="ORF">GPUH_LOCUS5163</name>
</gene>
<accession>A0A183D8X3</accession>
<evidence type="ECO:0000313" key="2">
    <source>
        <dbReference type="EMBL" id="VDK49404.1"/>
    </source>
</evidence>
<evidence type="ECO:0000313" key="3">
    <source>
        <dbReference type="Proteomes" id="UP000271098"/>
    </source>
</evidence>
<name>A0A183D8X3_9BILA</name>
<reference evidence="4" key="1">
    <citation type="submission" date="2016-06" db="UniProtKB">
        <authorList>
            <consortium name="WormBaseParasite"/>
        </authorList>
    </citation>
    <scope>IDENTIFICATION</scope>
</reference>
<sequence>MVIHTKHSNLRRTDVETLKDELRRDTASLHLSNSNSQQVSDASPSSTPDHQRIPQTTMDNKSLATPPAYASSPLNAAAANGVVGNFPAVLAAAAAVQTTNPFLLAAALGLQHQQQQQQQNGTTATLPWINGAQSFTAMLPFLQQLQAQAQHAQLTQVALAQHIVAAQQAANLHQQLKTAAAAAAASHASSLTPSQQQQLQWLSPPPSVPPQVKQTTTCSSPLLSSGSELASTLSELSELSPRPHTEQQPPSPPASLSSSPCNVEKQQQFLFDEDTVIDSLLEERKDLSEKESIAVAVLAGMAACQR</sequence>
<evidence type="ECO:0000256" key="1">
    <source>
        <dbReference type="SAM" id="MobiDB-lite"/>
    </source>
</evidence>
<dbReference type="AlphaFoldDB" id="A0A183D8X3"/>
<feature type="compositionally biased region" description="Low complexity" evidence="1">
    <location>
        <begin position="187"/>
        <end position="202"/>
    </location>
</feature>
<dbReference type="OrthoDB" id="5877637at2759"/>
<keyword evidence="3" id="KW-1185">Reference proteome</keyword>
<dbReference type="EMBL" id="UYRT01010581">
    <property type="protein sequence ID" value="VDK49404.1"/>
    <property type="molecule type" value="Genomic_DNA"/>
</dbReference>
<protein>
    <submittedName>
        <fullName evidence="4">POU domain protein</fullName>
    </submittedName>
</protein>
<organism evidence="4">
    <name type="scientific">Gongylonema pulchrum</name>
    <dbReference type="NCBI Taxonomy" id="637853"/>
    <lineage>
        <taxon>Eukaryota</taxon>
        <taxon>Metazoa</taxon>
        <taxon>Ecdysozoa</taxon>
        <taxon>Nematoda</taxon>
        <taxon>Chromadorea</taxon>
        <taxon>Rhabditida</taxon>
        <taxon>Spirurina</taxon>
        <taxon>Spiruromorpha</taxon>
        <taxon>Spiruroidea</taxon>
        <taxon>Gongylonematidae</taxon>
        <taxon>Gongylonema</taxon>
    </lineage>
</organism>
<dbReference type="WBParaSite" id="GPUH_0000517101-mRNA-1">
    <property type="protein sequence ID" value="GPUH_0000517101-mRNA-1"/>
    <property type="gene ID" value="GPUH_0000517101"/>
</dbReference>
<feature type="compositionally biased region" description="Polar residues" evidence="1">
    <location>
        <begin position="29"/>
        <end position="63"/>
    </location>
</feature>
<feature type="compositionally biased region" description="Low complexity" evidence="1">
    <location>
        <begin position="222"/>
        <end position="240"/>
    </location>
</feature>
<feature type="region of interest" description="Disordered" evidence="1">
    <location>
        <begin position="187"/>
        <end position="264"/>
    </location>
</feature>
<feature type="compositionally biased region" description="Polar residues" evidence="1">
    <location>
        <begin position="212"/>
        <end position="221"/>
    </location>
</feature>
<feature type="region of interest" description="Disordered" evidence="1">
    <location>
        <begin position="28"/>
        <end position="66"/>
    </location>
</feature>